<keyword evidence="5" id="KW-0804">Transcription</keyword>
<dbReference type="SUPFAM" id="SSF88946">
    <property type="entry name" value="Sigma2 domain of RNA polymerase sigma factors"/>
    <property type="match status" value="1"/>
</dbReference>
<keyword evidence="9" id="KW-1185">Reference proteome</keyword>
<dbReference type="GO" id="GO:0003677">
    <property type="term" value="F:DNA binding"/>
    <property type="evidence" value="ECO:0007669"/>
    <property type="project" value="UniProtKB-KW"/>
</dbReference>
<evidence type="ECO:0000256" key="4">
    <source>
        <dbReference type="ARBA" id="ARBA00023125"/>
    </source>
</evidence>
<dbReference type="InterPro" id="IPR013324">
    <property type="entry name" value="RNA_pol_sigma_r3/r4-like"/>
</dbReference>
<evidence type="ECO:0000256" key="3">
    <source>
        <dbReference type="ARBA" id="ARBA00023082"/>
    </source>
</evidence>
<comment type="similarity">
    <text evidence="1">Belongs to the sigma-70 factor family. ECF subfamily.</text>
</comment>
<keyword evidence="3" id="KW-0731">Sigma factor</keyword>
<protein>
    <submittedName>
        <fullName evidence="8">RNA polymerase sigma-70 factor (ECF subfamily)</fullName>
    </submittedName>
</protein>
<dbReference type="EMBL" id="SMAN01000006">
    <property type="protein sequence ID" value="TCT23662.1"/>
    <property type="molecule type" value="Genomic_DNA"/>
</dbReference>
<keyword evidence="2" id="KW-0805">Transcription regulation</keyword>
<gene>
    <name evidence="8" type="ORF">EDD68_10672</name>
</gene>
<comment type="caution">
    <text evidence="8">The sequence shown here is derived from an EMBL/GenBank/DDBJ whole genome shotgun (WGS) entry which is preliminary data.</text>
</comment>
<evidence type="ECO:0000256" key="2">
    <source>
        <dbReference type="ARBA" id="ARBA00023015"/>
    </source>
</evidence>
<name>A0A4V2V254_9BACI</name>
<dbReference type="InterPro" id="IPR039425">
    <property type="entry name" value="RNA_pol_sigma-70-like"/>
</dbReference>
<feature type="domain" description="RNA polymerase sigma-70 region 2" evidence="6">
    <location>
        <begin position="24"/>
        <end position="92"/>
    </location>
</feature>
<proteinExistence type="inferred from homology"/>
<reference evidence="8 9" key="1">
    <citation type="submission" date="2019-03" db="EMBL/GenBank/DDBJ databases">
        <title>Genomic Encyclopedia of Type Strains, Phase IV (KMG-IV): sequencing the most valuable type-strain genomes for metagenomic binning, comparative biology and taxonomic classification.</title>
        <authorList>
            <person name="Goeker M."/>
        </authorList>
    </citation>
    <scope>NUCLEOTIDE SEQUENCE [LARGE SCALE GENOMIC DNA]</scope>
    <source>
        <strain evidence="8 9">DSM 25894</strain>
    </source>
</reference>
<dbReference type="Pfam" id="PF04545">
    <property type="entry name" value="Sigma70_r4"/>
    <property type="match status" value="1"/>
</dbReference>
<evidence type="ECO:0000256" key="5">
    <source>
        <dbReference type="ARBA" id="ARBA00023163"/>
    </source>
</evidence>
<dbReference type="SUPFAM" id="SSF88659">
    <property type="entry name" value="Sigma3 and sigma4 domains of RNA polymerase sigma factors"/>
    <property type="match status" value="1"/>
</dbReference>
<dbReference type="InterPro" id="IPR007630">
    <property type="entry name" value="RNA_pol_sigma70_r4"/>
</dbReference>
<evidence type="ECO:0000313" key="9">
    <source>
        <dbReference type="Proteomes" id="UP000294650"/>
    </source>
</evidence>
<dbReference type="NCBIfam" id="TIGR02937">
    <property type="entry name" value="sigma70-ECF"/>
    <property type="match status" value="1"/>
</dbReference>
<sequence length="190" mass="22595">MSYQSDEQLIEGMKKGSIEDFHLFYERHMVFTYKIVYSLLKNREEAQDICHDLFIEFFTKAHTYNPEKGSVKAWIAVKAKTRTIDYIRRNKKILLKQNMIYSNDVAPESVEDVAVTRMESMKMKNLLKQLPEKQQEAIIYNYFQSMTHQEIADKLGRPLGTVKSLIRYGLQNLKKSYFRESSNRRRGRYD</sequence>
<dbReference type="InterPro" id="IPR014284">
    <property type="entry name" value="RNA_pol_sigma-70_dom"/>
</dbReference>
<dbReference type="GO" id="GO:0016987">
    <property type="term" value="F:sigma factor activity"/>
    <property type="evidence" value="ECO:0007669"/>
    <property type="project" value="UniProtKB-KW"/>
</dbReference>
<keyword evidence="4" id="KW-0238">DNA-binding</keyword>
<dbReference type="RefSeq" id="WP_165902084.1">
    <property type="nucleotide sequence ID" value="NZ_SMAN01000006.1"/>
</dbReference>
<dbReference type="InterPro" id="IPR013325">
    <property type="entry name" value="RNA_pol_sigma_r2"/>
</dbReference>
<dbReference type="PANTHER" id="PTHR43133:SF62">
    <property type="entry name" value="RNA POLYMERASE SIGMA FACTOR SIGZ"/>
    <property type="match status" value="1"/>
</dbReference>
<evidence type="ECO:0000256" key="1">
    <source>
        <dbReference type="ARBA" id="ARBA00010641"/>
    </source>
</evidence>
<dbReference type="InterPro" id="IPR007627">
    <property type="entry name" value="RNA_pol_sigma70_r2"/>
</dbReference>
<dbReference type="Gene3D" id="1.10.1740.10">
    <property type="match status" value="1"/>
</dbReference>
<dbReference type="AlphaFoldDB" id="A0A4V2V254"/>
<accession>A0A4V2V254</accession>
<dbReference type="PANTHER" id="PTHR43133">
    <property type="entry name" value="RNA POLYMERASE ECF-TYPE SIGMA FACTO"/>
    <property type="match status" value="1"/>
</dbReference>
<dbReference type="Proteomes" id="UP000294650">
    <property type="component" value="Unassembled WGS sequence"/>
</dbReference>
<evidence type="ECO:0000259" key="6">
    <source>
        <dbReference type="Pfam" id="PF04542"/>
    </source>
</evidence>
<dbReference type="InterPro" id="IPR036388">
    <property type="entry name" value="WH-like_DNA-bd_sf"/>
</dbReference>
<dbReference type="CDD" id="cd06171">
    <property type="entry name" value="Sigma70_r4"/>
    <property type="match status" value="1"/>
</dbReference>
<evidence type="ECO:0000313" key="8">
    <source>
        <dbReference type="EMBL" id="TCT23662.1"/>
    </source>
</evidence>
<dbReference type="GO" id="GO:0006352">
    <property type="term" value="P:DNA-templated transcription initiation"/>
    <property type="evidence" value="ECO:0007669"/>
    <property type="project" value="InterPro"/>
</dbReference>
<dbReference type="Gene3D" id="1.10.10.10">
    <property type="entry name" value="Winged helix-like DNA-binding domain superfamily/Winged helix DNA-binding domain"/>
    <property type="match status" value="1"/>
</dbReference>
<feature type="domain" description="RNA polymerase sigma-70 region 4" evidence="7">
    <location>
        <begin position="126"/>
        <end position="175"/>
    </location>
</feature>
<organism evidence="8 9">
    <name type="scientific">Melghiribacillus thermohalophilus</name>
    <dbReference type="NCBI Taxonomy" id="1324956"/>
    <lineage>
        <taxon>Bacteria</taxon>
        <taxon>Bacillati</taxon>
        <taxon>Bacillota</taxon>
        <taxon>Bacilli</taxon>
        <taxon>Bacillales</taxon>
        <taxon>Bacillaceae</taxon>
        <taxon>Melghiribacillus</taxon>
    </lineage>
</organism>
<dbReference type="Pfam" id="PF04542">
    <property type="entry name" value="Sigma70_r2"/>
    <property type="match status" value="1"/>
</dbReference>
<evidence type="ECO:0000259" key="7">
    <source>
        <dbReference type="Pfam" id="PF04545"/>
    </source>
</evidence>